<evidence type="ECO:0000313" key="3">
    <source>
        <dbReference type="EMBL" id="KAJ7026499.1"/>
    </source>
</evidence>
<accession>A0AAD6WZB2</accession>
<name>A0AAD6WZB2_9AGAR</name>
<dbReference type="SMART" id="SM00458">
    <property type="entry name" value="RICIN"/>
    <property type="match status" value="1"/>
</dbReference>
<comment type="caution">
    <text evidence="3">The sequence shown here is derived from an EMBL/GenBank/DDBJ whole genome shotgun (WGS) entry which is preliminary data.</text>
</comment>
<gene>
    <name evidence="3" type="ORF">C8F04DRAFT_1009039</name>
</gene>
<dbReference type="EMBL" id="JARJCM010000137">
    <property type="protein sequence ID" value="KAJ7026499.1"/>
    <property type="molecule type" value="Genomic_DNA"/>
</dbReference>
<dbReference type="Gene3D" id="2.80.10.50">
    <property type="match status" value="2"/>
</dbReference>
<evidence type="ECO:0000256" key="1">
    <source>
        <dbReference type="SAM" id="SignalP"/>
    </source>
</evidence>
<proteinExistence type="predicted"/>
<dbReference type="AlphaFoldDB" id="A0AAD6WZB2"/>
<feature type="domain" description="Ricin B lectin" evidence="2">
    <location>
        <begin position="155"/>
        <end position="279"/>
    </location>
</feature>
<dbReference type="InterPro" id="IPR035992">
    <property type="entry name" value="Ricin_B-like_lectins"/>
</dbReference>
<dbReference type="Proteomes" id="UP001218188">
    <property type="component" value="Unassembled WGS sequence"/>
</dbReference>
<evidence type="ECO:0000313" key="4">
    <source>
        <dbReference type="Proteomes" id="UP001218188"/>
    </source>
</evidence>
<dbReference type="PROSITE" id="PS50231">
    <property type="entry name" value="RICIN_B_LECTIN"/>
    <property type="match status" value="1"/>
</dbReference>
<evidence type="ECO:0000259" key="2">
    <source>
        <dbReference type="SMART" id="SM00458"/>
    </source>
</evidence>
<reference evidence="3" key="1">
    <citation type="submission" date="2023-03" db="EMBL/GenBank/DDBJ databases">
        <title>Massive genome expansion in bonnet fungi (Mycena s.s.) driven by repeated elements and novel gene families across ecological guilds.</title>
        <authorList>
            <consortium name="Lawrence Berkeley National Laboratory"/>
            <person name="Harder C.B."/>
            <person name="Miyauchi S."/>
            <person name="Viragh M."/>
            <person name="Kuo A."/>
            <person name="Thoen E."/>
            <person name="Andreopoulos B."/>
            <person name="Lu D."/>
            <person name="Skrede I."/>
            <person name="Drula E."/>
            <person name="Henrissat B."/>
            <person name="Morin E."/>
            <person name="Kohler A."/>
            <person name="Barry K."/>
            <person name="LaButti K."/>
            <person name="Morin E."/>
            <person name="Salamov A."/>
            <person name="Lipzen A."/>
            <person name="Mereny Z."/>
            <person name="Hegedus B."/>
            <person name="Baldrian P."/>
            <person name="Stursova M."/>
            <person name="Weitz H."/>
            <person name="Taylor A."/>
            <person name="Grigoriev I.V."/>
            <person name="Nagy L.G."/>
            <person name="Martin F."/>
            <person name="Kauserud H."/>
        </authorList>
    </citation>
    <scope>NUCLEOTIDE SEQUENCE</scope>
    <source>
        <strain evidence="3">CBHHK200</strain>
    </source>
</reference>
<dbReference type="Pfam" id="PF00652">
    <property type="entry name" value="Ricin_B_lectin"/>
    <property type="match status" value="1"/>
</dbReference>
<sequence length="287" mass="30615">MHISIRSSLTVVVALASLVSTQQCNEAQRFGSLQVPLTLSLGQPFTVTVNFTCAIEGFGIVPTYLDYYIEVLIGNNGHEPPIYIARRTYNQSASPPVDTFTATLPYWAWFAFPGAQYQFVLDTSYMIPGTNGPPVLVVEGTASAPINITGSPIPVYIRPTASSGKCLTAASNTNGAAVEIEDCVAAGSTSQKWTNTGTTLQIFGNKCLDVTNGATADGTKLQIWTCATGNTNQEWMTFGSSIQWSPSSCLDLTNGVQTDGNLAQIWTCTDGPNQQWTQTSSLGVTEA</sequence>
<dbReference type="InterPro" id="IPR000772">
    <property type="entry name" value="Ricin_B_lectin"/>
</dbReference>
<keyword evidence="4" id="KW-1185">Reference proteome</keyword>
<dbReference type="SUPFAM" id="SSF50370">
    <property type="entry name" value="Ricin B-like lectins"/>
    <property type="match status" value="1"/>
</dbReference>
<keyword evidence="1" id="KW-0732">Signal</keyword>
<protein>
    <submittedName>
        <fullName evidence="3">Ricin B lectin domain-containing protein</fullName>
    </submittedName>
</protein>
<feature type="signal peptide" evidence="1">
    <location>
        <begin position="1"/>
        <end position="21"/>
    </location>
</feature>
<organism evidence="3 4">
    <name type="scientific">Mycena alexandri</name>
    <dbReference type="NCBI Taxonomy" id="1745969"/>
    <lineage>
        <taxon>Eukaryota</taxon>
        <taxon>Fungi</taxon>
        <taxon>Dikarya</taxon>
        <taxon>Basidiomycota</taxon>
        <taxon>Agaricomycotina</taxon>
        <taxon>Agaricomycetes</taxon>
        <taxon>Agaricomycetidae</taxon>
        <taxon>Agaricales</taxon>
        <taxon>Marasmiineae</taxon>
        <taxon>Mycenaceae</taxon>
        <taxon>Mycena</taxon>
    </lineage>
</organism>
<feature type="chain" id="PRO_5042090484" evidence="1">
    <location>
        <begin position="22"/>
        <end position="287"/>
    </location>
</feature>